<dbReference type="EMBL" id="FQYI01000012">
    <property type="protein sequence ID" value="SHJ21555.1"/>
    <property type="molecule type" value="Genomic_DNA"/>
</dbReference>
<dbReference type="Proteomes" id="UP000184335">
    <property type="component" value="Unassembled WGS sequence"/>
</dbReference>
<keyword evidence="2" id="KW-1185">Reference proteome</keyword>
<organism evidence="1 2">
    <name type="scientific">Cruoricaptor ignavus</name>
    <dbReference type="NCBI Taxonomy" id="1118202"/>
    <lineage>
        <taxon>Bacteria</taxon>
        <taxon>Pseudomonadati</taxon>
        <taxon>Bacteroidota</taxon>
        <taxon>Flavobacteriia</taxon>
        <taxon>Flavobacteriales</taxon>
        <taxon>Weeksellaceae</taxon>
        <taxon>Cruoricaptor</taxon>
    </lineage>
</organism>
<sequence length="87" mass="9555">MKPKKPRTEFEQAIDNALEKMPEGNNLLLLSREADSDRLMSAVMGDAKSIAANILLVMQNDDNFAKVVLAACEAFLDLKSSKDEDGI</sequence>
<evidence type="ECO:0000313" key="1">
    <source>
        <dbReference type="EMBL" id="SHJ21555.1"/>
    </source>
</evidence>
<reference evidence="1 2" key="1">
    <citation type="submission" date="2016-11" db="EMBL/GenBank/DDBJ databases">
        <authorList>
            <person name="Jaros S."/>
            <person name="Januszkiewicz K."/>
            <person name="Wedrychowicz H."/>
        </authorList>
    </citation>
    <scope>NUCLEOTIDE SEQUENCE [LARGE SCALE GENOMIC DNA]</scope>
    <source>
        <strain evidence="1 2">DSM 25479</strain>
    </source>
</reference>
<dbReference type="RefSeq" id="WP_073180908.1">
    <property type="nucleotide sequence ID" value="NZ_FQYI01000012.1"/>
</dbReference>
<dbReference type="AlphaFoldDB" id="A0A1M6HHA2"/>
<proteinExistence type="predicted"/>
<name>A0A1M6HHA2_9FLAO</name>
<evidence type="ECO:0000313" key="2">
    <source>
        <dbReference type="Proteomes" id="UP000184335"/>
    </source>
</evidence>
<dbReference type="STRING" id="1118202.SAMN05443429_11261"/>
<gene>
    <name evidence="1" type="ORF">SAMN05443429_11261</name>
</gene>
<accession>A0A1M6HHA2</accession>
<protein>
    <submittedName>
        <fullName evidence="1">Uncharacterized protein</fullName>
    </submittedName>
</protein>